<dbReference type="Gene3D" id="1.10.3730.20">
    <property type="match status" value="1"/>
</dbReference>
<dbReference type="Pfam" id="PF00892">
    <property type="entry name" value="EamA"/>
    <property type="match status" value="1"/>
</dbReference>
<evidence type="ECO:0000259" key="7">
    <source>
        <dbReference type="Pfam" id="PF00892"/>
    </source>
</evidence>
<feature type="domain" description="EamA" evidence="7">
    <location>
        <begin position="265"/>
        <end position="398"/>
    </location>
</feature>
<evidence type="ECO:0000256" key="2">
    <source>
        <dbReference type="ARBA" id="ARBA00007635"/>
    </source>
</evidence>
<dbReference type="GO" id="GO:0016020">
    <property type="term" value="C:membrane"/>
    <property type="evidence" value="ECO:0007669"/>
    <property type="project" value="UniProtKB-SubCell"/>
</dbReference>
<evidence type="ECO:0000313" key="9">
    <source>
        <dbReference type="EMBL" id="RVW68655.1"/>
    </source>
</evidence>
<organism evidence="8 10">
    <name type="scientific">Vitis vinifera</name>
    <name type="common">Grape</name>
    <dbReference type="NCBI Taxonomy" id="29760"/>
    <lineage>
        <taxon>Eukaryota</taxon>
        <taxon>Viridiplantae</taxon>
        <taxon>Streptophyta</taxon>
        <taxon>Embryophyta</taxon>
        <taxon>Tracheophyta</taxon>
        <taxon>Spermatophyta</taxon>
        <taxon>Magnoliopsida</taxon>
        <taxon>eudicotyledons</taxon>
        <taxon>Gunneridae</taxon>
        <taxon>Pentapetalae</taxon>
        <taxon>rosids</taxon>
        <taxon>Vitales</taxon>
        <taxon>Vitaceae</taxon>
        <taxon>Viteae</taxon>
        <taxon>Vitis</taxon>
    </lineage>
</organism>
<dbReference type="EMBL" id="QGNW01001995">
    <property type="protein sequence ID" value="RVW26702.1"/>
    <property type="molecule type" value="Genomic_DNA"/>
</dbReference>
<keyword evidence="4 6" id="KW-1133">Transmembrane helix</keyword>
<evidence type="ECO:0000256" key="5">
    <source>
        <dbReference type="ARBA" id="ARBA00023136"/>
    </source>
</evidence>
<keyword evidence="5 6" id="KW-0472">Membrane</keyword>
<dbReference type="Proteomes" id="UP000288805">
    <property type="component" value="Unassembled WGS sequence"/>
</dbReference>
<comment type="subcellular location">
    <subcellularLocation>
        <location evidence="1">Membrane</location>
        <topology evidence="1">Multi-pass membrane protein</topology>
    </subcellularLocation>
</comment>
<accession>A0A438CU19</accession>
<dbReference type="PANTHER" id="PTHR22911">
    <property type="entry name" value="ACYL-MALONYL CONDENSING ENZYME-RELATED"/>
    <property type="match status" value="1"/>
</dbReference>
<feature type="transmembrane region" description="Helical" evidence="6">
    <location>
        <begin position="425"/>
        <end position="444"/>
    </location>
</feature>
<dbReference type="InterPro" id="IPR036188">
    <property type="entry name" value="FAD/NAD-bd_sf"/>
</dbReference>
<comment type="caution">
    <text evidence="8">The sequence shown here is derived from an EMBL/GenBank/DDBJ whole genome shotgun (WGS) entry which is preliminary data.</text>
</comment>
<gene>
    <name evidence="8" type="primary">PAO1_0</name>
    <name evidence="9" type="synonym">PAO1_5</name>
    <name evidence="9" type="ORF">CK203_062164</name>
    <name evidence="8" type="ORF">CK203_116357</name>
</gene>
<evidence type="ECO:0000313" key="10">
    <source>
        <dbReference type="Proteomes" id="UP000288805"/>
    </source>
</evidence>
<dbReference type="Gene3D" id="3.90.660.10">
    <property type="match status" value="1"/>
</dbReference>
<evidence type="ECO:0000256" key="6">
    <source>
        <dbReference type="SAM" id="Phobius"/>
    </source>
</evidence>
<sequence length="519" mass="57219">MKEGGLTRLVLSIEEQGLGSIPLCADLSKLSEQLPDPKTPIELAVDFILHDFEMAEIEPISTFLEFGEQEYLVADERGYEYILYKMAETFLFSSEGKILDSRLKFNKLALAFFKATSSPSGHPCLGKEFFIYAHERRGYFTFWQHIENSYPGSNILVVTLTNGNRNAWKLIQLCTEMVSLETIDSDAPAVELIVCDASSPDSAANSVGSEEIEPLLAVSEKPKINVFSISYSQRKPREPVTKSAEDEISSFTQFILWAWSGSKCSGLLCMALSSTIYCIMEALSDIFSAQSIPLFETAFTRCTVTLVLSYFWLRRSGQPIFGPTHVRSLLVSRVLMGYLSLVSFVYCIQRLPLSEAVVLSFTTPIMASIMARIILHEKLNIAEIRGLACSFIGVLFIFRPILAAQGGLPKVEEANNIYVGGSDHIYAVLVGLVSSISGGISYCLTKAGAGRELIGSFALWTPNSTFPKKEKGVFPAAEKSFKLETNSNAPSSNSAFPATPAEATNWHQYFTSPTTELMP</sequence>
<keyword evidence="3 6" id="KW-0812">Transmembrane</keyword>
<dbReference type="SUPFAM" id="SSF103481">
    <property type="entry name" value="Multidrug resistance efflux transporter EmrE"/>
    <property type="match status" value="1"/>
</dbReference>
<evidence type="ECO:0000256" key="4">
    <source>
        <dbReference type="ARBA" id="ARBA00022989"/>
    </source>
</evidence>
<evidence type="ECO:0000313" key="8">
    <source>
        <dbReference type="EMBL" id="RVW26702.1"/>
    </source>
</evidence>
<dbReference type="EMBL" id="QGNW01000525">
    <property type="protein sequence ID" value="RVW68655.1"/>
    <property type="molecule type" value="Genomic_DNA"/>
</dbReference>
<dbReference type="PANTHER" id="PTHR22911:SF6">
    <property type="entry name" value="SOLUTE CARRIER FAMILY 35 MEMBER G1"/>
    <property type="match status" value="1"/>
</dbReference>
<evidence type="ECO:0000256" key="1">
    <source>
        <dbReference type="ARBA" id="ARBA00004141"/>
    </source>
</evidence>
<dbReference type="AlphaFoldDB" id="A0A438CU19"/>
<evidence type="ECO:0000256" key="3">
    <source>
        <dbReference type="ARBA" id="ARBA00022692"/>
    </source>
</evidence>
<feature type="transmembrane region" description="Helical" evidence="6">
    <location>
        <begin position="387"/>
        <end position="405"/>
    </location>
</feature>
<dbReference type="InterPro" id="IPR000620">
    <property type="entry name" value="EamA_dom"/>
</dbReference>
<comment type="similarity">
    <text evidence="2">Belongs to the drug/metabolite transporter (DMT) superfamily. Plant drug/metabolite exporter (P-DME) (TC 2.A.7.4) family.</text>
</comment>
<name>A0A438CU19_VITVI</name>
<dbReference type="Gene3D" id="3.50.50.60">
    <property type="entry name" value="FAD/NAD(P)-binding domain"/>
    <property type="match status" value="1"/>
</dbReference>
<reference evidence="8 10" key="1">
    <citation type="journal article" date="2018" name="PLoS Genet.">
        <title>Population sequencing reveals clonal diversity and ancestral inbreeding in the grapevine cultivar Chardonnay.</title>
        <authorList>
            <person name="Roach M.J."/>
            <person name="Johnson D.L."/>
            <person name="Bohlmann J."/>
            <person name="van Vuuren H.J."/>
            <person name="Jones S.J."/>
            <person name="Pretorius I.S."/>
            <person name="Schmidt S.A."/>
            <person name="Borneman A.R."/>
        </authorList>
    </citation>
    <scope>NUCLEOTIDE SEQUENCE [LARGE SCALE GENOMIC DNA]</scope>
    <source>
        <strain evidence="10">cv. Chardonnay</strain>
        <strain evidence="8">I10V1</strain>
        <tissue evidence="8">Leaf</tissue>
    </source>
</reference>
<dbReference type="InterPro" id="IPR037185">
    <property type="entry name" value="EmrE-like"/>
</dbReference>
<proteinExistence type="inferred from homology"/>
<feature type="transmembrane region" description="Helical" evidence="6">
    <location>
        <begin position="357"/>
        <end position="375"/>
    </location>
</feature>
<protein>
    <submittedName>
        <fullName evidence="8">Polyamine oxidase 1</fullName>
    </submittedName>
</protein>